<keyword evidence="3" id="KW-0540">Nuclease</keyword>
<dbReference type="Gene3D" id="3.30.1370.10">
    <property type="entry name" value="K Homology domain, type 1"/>
    <property type="match status" value="1"/>
</dbReference>
<dbReference type="SUPFAM" id="SSF54171">
    <property type="entry name" value="DNA-binding domain"/>
    <property type="match status" value="1"/>
</dbReference>
<evidence type="ECO:0000256" key="1">
    <source>
        <dbReference type="ARBA" id="ARBA00004123"/>
    </source>
</evidence>
<gene>
    <name evidence="12" type="ORF">QSP1433_LOCUS14276</name>
    <name evidence="13" type="ORF">QSP1433_LOCUS14277</name>
</gene>
<evidence type="ECO:0000313" key="12">
    <source>
        <dbReference type="EMBL" id="CAD9700509.1"/>
    </source>
</evidence>
<evidence type="ECO:0000256" key="7">
    <source>
        <dbReference type="ARBA" id="ARBA00023163"/>
    </source>
</evidence>
<keyword evidence="4" id="KW-0378">Hydrolase</keyword>
<comment type="subcellular location">
    <subcellularLocation>
        <location evidence="1">Nucleus</location>
    </subcellularLocation>
</comment>
<keyword evidence="8" id="KW-0539">Nucleus</keyword>
<feature type="region of interest" description="Disordered" evidence="10">
    <location>
        <begin position="81"/>
        <end position="119"/>
    </location>
</feature>
<dbReference type="GO" id="GO:0005634">
    <property type="term" value="C:nucleus"/>
    <property type="evidence" value="ECO:0007669"/>
    <property type="project" value="UniProtKB-SubCell"/>
</dbReference>
<evidence type="ECO:0000259" key="11">
    <source>
        <dbReference type="PROSITE" id="PS51032"/>
    </source>
</evidence>
<dbReference type="SMART" id="SM00479">
    <property type="entry name" value="EXOIII"/>
    <property type="match status" value="1"/>
</dbReference>
<dbReference type="PROSITE" id="PS50084">
    <property type="entry name" value="KH_TYPE_1"/>
    <property type="match status" value="1"/>
</dbReference>
<evidence type="ECO:0000256" key="4">
    <source>
        <dbReference type="ARBA" id="ARBA00022801"/>
    </source>
</evidence>
<dbReference type="SMART" id="SM00322">
    <property type="entry name" value="KH"/>
    <property type="match status" value="1"/>
</dbReference>
<dbReference type="GO" id="GO:0003677">
    <property type="term" value="F:DNA binding"/>
    <property type="evidence" value="ECO:0007669"/>
    <property type="project" value="UniProtKB-KW"/>
</dbReference>
<evidence type="ECO:0000256" key="3">
    <source>
        <dbReference type="ARBA" id="ARBA00022722"/>
    </source>
</evidence>
<dbReference type="AlphaFoldDB" id="A0A7S2SHT7"/>
<name>A0A7S2SHT7_9STRA</name>
<evidence type="ECO:0000256" key="10">
    <source>
        <dbReference type="SAM" id="MobiDB-lite"/>
    </source>
</evidence>
<evidence type="ECO:0000256" key="5">
    <source>
        <dbReference type="ARBA" id="ARBA00023015"/>
    </source>
</evidence>
<proteinExistence type="inferred from homology"/>
<dbReference type="EMBL" id="HBHK01022496">
    <property type="protein sequence ID" value="CAD9700511.1"/>
    <property type="molecule type" value="Transcribed_RNA"/>
</dbReference>
<dbReference type="GO" id="GO:0003723">
    <property type="term" value="F:RNA binding"/>
    <property type="evidence" value="ECO:0007669"/>
    <property type="project" value="UniProtKB-UniRule"/>
</dbReference>
<evidence type="ECO:0000256" key="8">
    <source>
        <dbReference type="ARBA" id="ARBA00023242"/>
    </source>
</evidence>
<keyword evidence="9" id="KW-0694">RNA-binding</keyword>
<evidence type="ECO:0000256" key="2">
    <source>
        <dbReference type="ARBA" id="ARBA00006357"/>
    </source>
</evidence>
<keyword evidence="6" id="KW-0238">DNA-binding</keyword>
<feature type="domain" description="AP2/ERF" evidence="11">
    <location>
        <begin position="4"/>
        <end position="62"/>
    </location>
</feature>
<keyword evidence="7" id="KW-0804">Transcription</keyword>
<dbReference type="InterPro" id="IPR016177">
    <property type="entry name" value="DNA-bd_dom_sf"/>
</dbReference>
<comment type="similarity">
    <text evidence="2">Belongs to the REXO1/REXO3 family.</text>
</comment>
<dbReference type="InterPro" id="IPR001471">
    <property type="entry name" value="AP2/ERF_dom"/>
</dbReference>
<sequence>MERKYTGVAFNKKEQKWRARYCRNDGKRVWVKALFDSEKDAAHGYDKAVLKDGLVGQPLNFATREMKKEHTEKVRAARSIAGLQGETKALKEKTKDKSKKKRTKKNKVRAQPPTDPRRQARIREEELEHGLLQKVVKLIDICYEHQGYDRYFTPLRNEFATESKSWCETSRNTDQQHKLYGIDCEMVLCKTIGGPVNEQAESTLARVSLVEYAQGEADEEGDFIVLMDEYVTVPEDKEVVDYLTDVSGVTEENLEEATQSIEDIRLALTNIIHEGDILIGHSLWSDFRALRLWHENFVDTSSLCGVKDLNLTLSLKDAVSATIKDKEKIELFQQTGTSHDSVEDAKWSIRVMLELLKLQQKDGISIPLLFEDVPDRYKSRITFHLLPDGCSETTVEDLVRTSLGKDAKESDAYVIKPIKWSQRKDGSTTGSCIIEFKTPQLAKRVFGNVPVEQKRCGGYSNGGACHTAGFPDRQSMMRKLVQVQHVQPGGPGEKRKLVDGTCEIICYFPVKLTCKKTIQVKSAVMGRVLGKLGRSILMVQQRSGALVVVTRQPNPTSSTKHLRLTGDVEVSADNNEKVKLAVQLLYQLMKNELRLSN</sequence>
<dbReference type="SUPFAM" id="SSF54791">
    <property type="entry name" value="Eukaryotic type KH-domain (KH-domain type I)"/>
    <property type="match status" value="1"/>
</dbReference>
<dbReference type="SUPFAM" id="SSF53098">
    <property type="entry name" value="Ribonuclease H-like"/>
    <property type="match status" value="1"/>
</dbReference>
<protein>
    <recommendedName>
        <fullName evidence="11">AP2/ERF domain-containing protein</fullName>
    </recommendedName>
</protein>
<dbReference type="InterPro" id="IPR013520">
    <property type="entry name" value="Ribonucl_H"/>
</dbReference>
<accession>A0A7S2SHT7</accession>
<dbReference type="EMBL" id="HBHK01022495">
    <property type="protein sequence ID" value="CAD9700509.1"/>
    <property type="molecule type" value="Transcribed_RNA"/>
</dbReference>
<evidence type="ECO:0000256" key="6">
    <source>
        <dbReference type="ARBA" id="ARBA00023125"/>
    </source>
</evidence>
<dbReference type="PROSITE" id="PS51032">
    <property type="entry name" value="AP2_ERF"/>
    <property type="match status" value="1"/>
</dbReference>
<reference evidence="12" key="1">
    <citation type="submission" date="2021-01" db="EMBL/GenBank/DDBJ databases">
        <authorList>
            <person name="Corre E."/>
            <person name="Pelletier E."/>
            <person name="Niang G."/>
            <person name="Scheremetjew M."/>
            <person name="Finn R."/>
            <person name="Kale V."/>
            <person name="Holt S."/>
            <person name="Cochrane G."/>
            <person name="Meng A."/>
            <person name="Brown T."/>
            <person name="Cohen L."/>
        </authorList>
    </citation>
    <scope>NUCLEOTIDE SEQUENCE</scope>
    <source>
        <strain evidence="12">NY070348D</strain>
    </source>
</reference>
<organism evidence="12">
    <name type="scientific">Mucochytrium quahogii</name>
    <dbReference type="NCBI Taxonomy" id="96639"/>
    <lineage>
        <taxon>Eukaryota</taxon>
        <taxon>Sar</taxon>
        <taxon>Stramenopiles</taxon>
        <taxon>Bigyra</taxon>
        <taxon>Labyrinthulomycetes</taxon>
        <taxon>Thraustochytrida</taxon>
        <taxon>Thraustochytriidae</taxon>
        <taxon>Mucochytrium</taxon>
    </lineage>
</organism>
<dbReference type="PANTHER" id="PTHR12801:SF115">
    <property type="entry name" value="FI18136P1-RELATED"/>
    <property type="match status" value="1"/>
</dbReference>
<dbReference type="GO" id="GO:0003700">
    <property type="term" value="F:DNA-binding transcription factor activity"/>
    <property type="evidence" value="ECO:0007669"/>
    <property type="project" value="InterPro"/>
</dbReference>
<keyword evidence="5" id="KW-0805">Transcription regulation</keyword>
<dbReference type="InterPro" id="IPR012337">
    <property type="entry name" value="RNaseH-like_sf"/>
</dbReference>
<evidence type="ECO:0000256" key="9">
    <source>
        <dbReference type="PROSITE-ProRule" id="PRU00117"/>
    </source>
</evidence>
<dbReference type="InterPro" id="IPR004087">
    <property type="entry name" value="KH_dom"/>
</dbReference>
<dbReference type="GO" id="GO:0004527">
    <property type="term" value="F:exonuclease activity"/>
    <property type="evidence" value="ECO:0007669"/>
    <property type="project" value="InterPro"/>
</dbReference>
<dbReference type="InterPro" id="IPR036612">
    <property type="entry name" value="KH_dom_type_1_sf"/>
</dbReference>
<feature type="compositionally biased region" description="Basic residues" evidence="10">
    <location>
        <begin position="96"/>
        <end position="108"/>
    </location>
</feature>
<dbReference type="Gene3D" id="3.30.420.10">
    <property type="entry name" value="Ribonuclease H-like superfamily/Ribonuclease H"/>
    <property type="match status" value="1"/>
</dbReference>
<evidence type="ECO:0000313" key="13">
    <source>
        <dbReference type="EMBL" id="CAD9700511.1"/>
    </source>
</evidence>
<dbReference type="InterPro" id="IPR036955">
    <property type="entry name" value="AP2/ERF_dom_sf"/>
</dbReference>
<dbReference type="Gene3D" id="3.30.730.10">
    <property type="entry name" value="AP2/ERF domain"/>
    <property type="match status" value="1"/>
</dbReference>
<dbReference type="InterPro" id="IPR036397">
    <property type="entry name" value="RNaseH_sf"/>
</dbReference>
<dbReference type="PANTHER" id="PTHR12801">
    <property type="entry name" value="RNA EXONUCLEASE REXO1 / RECO3 FAMILY MEMBER-RELATED"/>
    <property type="match status" value="1"/>
</dbReference>
<dbReference type="InterPro" id="IPR047021">
    <property type="entry name" value="REXO1/3/4-like"/>
</dbReference>